<gene>
    <name evidence="6" type="ORF">R5R35_003262</name>
</gene>
<evidence type="ECO:0000256" key="3">
    <source>
        <dbReference type="ARBA" id="ARBA00022825"/>
    </source>
</evidence>
<dbReference type="AlphaFoldDB" id="A0AAN9VQ26"/>
<dbReference type="InterPro" id="IPR009003">
    <property type="entry name" value="Peptidase_S1_PA"/>
</dbReference>
<dbReference type="PROSITE" id="PS50240">
    <property type="entry name" value="TRYPSIN_DOM"/>
    <property type="match status" value="1"/>
</dbReference>
<dbReference type="PANTHER" id="PTHR24276:SF91">
    <property type="entry name" value="AT26814P-RELATED"/>
    <property type="match status" value="1"/>
</dbReference>
<dbReference type="SUPFAM" id="SSF50494">
    <property type="entry name" value="Trypsin-like serine proteases"/>
    <property type="match status" value="1"/>
</dbReference>
<evidence type="ECO:0000256" key="1">
    <source>
        <dbReference type="ARBA" id="ARBA00022670"/>
    </source>
</evidence>
<dbReference type="Proteomes" id="UP001378592">
    <property type="component" value="Unassembled WGS sequence"/>
</dbReference>
<dbReference type="Gene3D" id="2.40.10.10">
    <property type="entry name" value="Trypsin-like serine proteases"/>
    <property type="match status" value="1"/>
</dbReference>
<keyword evidence="1" id="KW-0645">Protease</keyword>
<dbReference type="InterPro" id="IPR001254">
    <property type="entry name" value="Trypsin_dom"/>
</dbReference>
<evidence type="ECO:0000256" key="2">
    <source>
        <dbReference type="ARBA" id="ARBA00022801"/>
    </source>
</evidence>
<dbReference type="GO" id="GO:0006508">
    <property type="term" value="P:proteolysis"/>
    <property type="evidence" value="ECO:0007669"/>
    <property type="project" value="UniProtKB-KW"/>
</dbReference>
<evidence type="ECO:0000259" key="5">
    <source>
        <dbReference type="PROSITE" id="PS50240"/>
    </source>
</evidence>
<feature type="domain" description="Peptidase S1" evidence="5">
    <location>
        <begin position="1"/>
        <end position="191"/>
    </location>
</feature>
<dbReference type="InterPro" id="IPR043504">
    <property type="entry name" value="Peptidase_S1_PA_chymotrypsin"/>
</dbReference>
<dbReference type="GO" id="GO:0004252">
    <property type="term" value="F:serine-type endopeptidase activity"/>
    <property type="evidence" value="ECO:0007669"/>
    <property type="project" value="InterPro"/>
</dbReference>
<keyword evidence="2" id="KW-0378">Hydrolase</keyword>
<accession>A0AAN9VQ26</accession>
<dbReference type="Pfam" id="PF00089">
    <property type="entry name" value="Trypsin"/>
    <property type="match status" value="1"/>
</dbReference>
<evidence type="ECO:0000256" key="4">
    <source>
        <dbReference type="ARBA" id="ARBA00023157"/>
    </source>
</evidence>
<dbReference type="CDD" id="cd00190">
    <property type="entry name" value="Tryp_SPc"/>
    <property type="match status" value="1"/>
</dbReference>
<keyword evidence="4" id="KW-1015">Disulfide bond</keyword>
<evidence type="ECO:0000313" key="7">
    <source>
        <dbReference type="Proteomes" id="UP001378592"/>
    </source>
</evidence>
<organism evidence="6 7">
    <name type="scientific">Gryllus longicercus</name>
    <dbReference type="NCBI Taxonomy" id="2509291"/>
    <lineage>
        <taxon>Eukaryota</taxon>
        <taxon>Metazoa</taxon>
        <taxon>Ecdysozoa</taxon>
        <taxon>Arthropoda</taxon>
        <taxon>Hexapoda</taxon>
        <taxon>Insecta</taxon>
        <taxon>Pterygota</taxon>
        <taxon>Neoptera</taxon>
        <taxon>Polyneoptera</taxon>
        <taxon>Orthoptera</taxon>
        <taxon>Ensifera</taxon>
        <taxon>Gryllidea</taxon>
        <taxon>Grylloidea</taxon>
        <taxon>Gryllidae</taxon>
        <taxon>Gryllinae</taxon>
        <taxon>Gryllus</taxon>
    </lineage>
</organism>
<comment type="caution">
    <text evidence="6">The sequence shown here is derived from an EMBL/GenBank/DDBJ whole genome shotgun (WGS) entry which is preliminary data.</text>
</comment>
<sequence>MNLKCAFYSEPHLNIQFALAAAIGTQASTYYTVAEVKKHELYKKSSRPEFSDYDIAVIRINGRFTFGSNVQPIPLATQAPPTGALAVLVGWGRTINVGSKLRAVSVPIVSQDKCRRFYINRDEGEVTPRMLCAGVLSGDFSTCAGDDGSPLVYNRAQVGVLFWEMGCGRADSPPVYANVAVFRDWIRKNTGV</sequence>
<reference evidence="6 7" key="1">
    <citation type="submission" date="2024-03" db="EMBL/GenBank/DDBJ databases">
        <title>The genome assembly and annotation of the cricket Gryllus longicercus Weissman &amp; Gray.</title>
        <authorList>
            <person name="Szrajer S."/>
            <person name="Gray D."/>
            <person name="Ylla G."/>
        </authorList>
    </citation>
    <scope>NUCLEOTIDE SEQUENCE [LARGE SCALE GENOMIC DNA]</scope>
    <source>
        <strain evidence="6">DAG 2021-001</strain>
        <tissue evidence="6">Whole body minus gut</tissue>
    </source>
</reference>
<protein>
    <recommendedName>
        <fullName evidence="5">Peptidase S1 domain-containing protein</fullName>
    </recommendedName>
</protein>
<keyword evidence="7" id="KW-1185">Reference proteome</keyword>
<name>A0AAN9VQ26_9ORTH</name>
<dbReference type="PANTHER" id="PTHR24276">
    <property type="entry name" value="POLYSERASE-RELATED"/>
    <property type="match status" value="1"/>
</dbReference>
<proteinExistence type="predicted"/>
<dbReference type="InterPro" id="IPR050430">
    <property type="entry name" value="Peptidase_S1"/>
</dbReference>
<dbReference type="EMBL" id="JAZDUA010000149">
    <property type="protein sequence ID" value="KAK7866332.1"/>
    <property type="molecule type" value="Genomic_DNA"/>
</dbReference>
<keyword evidence="3" id="KW-0720">Serine protease</keyword>
<evidence type="ECO:0000313" key="6">
    <source>
        <dbReference type="EMBL" id="KAK7866332.1"/>
    </source>
</evidence>
<dbReference type="SMART" id="SM00020">
    <property type="entry name" value="Tryp_SPc"/>
    <property type="match status" value="1"/>
</dbReference>